<evidence type="ECO:0000313" key="4">
    <source>
        <dbReference type="Proteomes" id="UP001497482"/>
    </source>
</evidence>
<sequence>MFQSKTLWINTCGFCARSTLLSYADKSAFRKKTKPTAVVTSWNLNQASANSFVSMGVRGLTSFVEGNTHFLQGVKFRDSWLLIDGSSLYFQIYFHHGLDQLHGGDYDAFSCLLKQFFAALAACNIQAFVVLDGGIDPSDKKLDTLRQRLQTKIKDADNISHSRRGSVLPLLTKEVFIQVLIQIGVPLVQCPAEADWEIACLARQWNCPILSKDSDFYVFDLPGGYLPFNYFNWTNISGKTNQRYISAQLYTASVLCRWFGGLNKDLLPLCAVLLGNDYSTPKEAELKHWQKSVSSLKKIPNRVPKVGKRELCAQNYGH</sequence>
<proteinExistence type="inferred from homology"/>
<reference evidence="3 4" key="1">
    <citation type="submission" date="2024-04" db="EMBL/GenBank/DDBJ databases">
        <authorList>
            <person name="Waldvogel A.-M."/>
            <person name="Schoenle A."/>
        </authorList>
    </citation>
    <scope>NUCLEOTIDE SEQUENCE [LARGE SCALE GENOMIC DNA]</scope>
</reference>
<organism evidence="3 4">
    <name type="scientific">Knipowitschia caucasica</name>
    <name type="common">Caucasian dwarf goby</name>
    <name type="synonym">Pomatoschistus caucasicus</name>
    <dbReference type="NCBI Taxonomy" id="637954"/>
    <lineage>
        <taxon>Eukaryota</taxon>
        <taxon>Metazoa</taxon>
        <taxon>Chordata</taxon>
        <taxon>Craniata</taxon>
        <taxon>Vertebrata</taxon>
        <taxon>Euteleostomi</taxon>
        <taxon>Actinopterygii</taxon>
        <taxon>Neopterygii</taxon>
        <taxon>Teleostei</taxon>
        <taxon>Neoteleostei</taxon>
        <taxon>Acanthomorphata</taxon>
        <taxon>Gobiaria</taxon>
        <taxon>Gobiiformes</taxon>
        <taxon>Gobioidei</taxon>
        <taxon>Gobiidae</taxon>
        <taxon>Gobiinae</taxon>
        <taxon>Knipowitschia</taxon>
    </lineage>
</organism>
<dbReference type="Gene3D" id="3.40.50.1010">
    <property type="entry name" value="5'-nuclease"/>
    <property type="match status" value="1"/>
</dbReference>
<evidence type="ECO:0000259" key="2">
    <source>
        <dbReference type="Pfam" id="PF12813"/>
    </source>
</evidence>
<name>A0AAV2KAD1_KNICA</name>
<dbReference type="SUPFAM" id="SSF88723">
    <property type="entry name" value="PIN domain-like"/>
    <property type="match status" value="1"/>
</dbReference>
<dbReference type="EMBL" id="OZ035838">
    <property type="protein sequence ID" value="CAL1584547.1"/>
    <property type="molecule type" value="Genomic_DNA"/>
</dbReference>
<gene>
    <name evidence="3" type="ORF">KC01_LOCUS14873</name>
</gene>
<dbReference type="AlphaFoldDB" id="A0AAV2KAD1"/>
<dbReference type="Proteomes" id="UP001497482">
    <property type="component" value="Chromosome 16"/>
</dbReference>
<protein>
    <recommendedName>
        <fullName evidence="2">Asteroid domain-containing protein</fullName>
    </recommendedName>
</protein>
<dbReference type="InterPro" id="IPR029060">
    <property type="entry name" value="PIN-like_dom_sf"/>
</dbReference>
<dbReference type="InterPro" id="IPR039436">
    <property type="entry name" value="Asteroid_dom"/>
</dbReference>
<dbReference type="Pfam" id="PF12813">
    <property type="entry name" value="XPG_I_2"/>
    <property type="match status" value="1"/>
</dbReference>
<evidence type="ECO:0000313" key="3">
    <source>
        <dbReference type="EMBL" id="CAL1584547.1"/>
    </source>
</evidence>
<evidence type="ECO:0000256" key="1">
    <source>
        <dbReference type="ARBA" id="ARBA00007398"/>
    </source>
</evidence>
<feature type="domain" description="Asteroid" evidence="2">
    <location>
        <begin position="183"/>
        <end position="274"/>
    </location>
</feature>
<dbReference type="InterPro" id="IPR026832">
    <property type="entry name" value="Asteroid"/>
</dbReference>
<keyword evidence="4" id="KW-1185">Reference proteome</keyword>
<accession>A0AAV2KAD1</accession>
<comment type="similarity">
    <text evidence="1">Belongs to the asteroid family.</text>
</comment>
<dbReference type="PANTHER" id="PTHR15665:SF1">
    <property type="entry name" value="PROTEIN ASTEROID HOMOLOG 1"/>
    <property type="match status" value="1"/>
</dbReference>
<dbReference type="PANTHER" id="PTHR15665">
    <property type="entry name" value="ASTEROID PROTEIN"/>
    <property type="match status" value="1"/>
</dbReference>